<accession>A0ABT7IMP6</accession>
<dbReference type="Proteomes" id="UP001165481">
    <property type="component" value="Unassembled WGS sequence"/>
</dbReference>
<feature type="compositionally biased region" description="Pro residues" evidence="1">
    <location>
        <begin position="166"/>
        <end position="187"/>
    </location>
</feature>
<evidence type="ECO:0000256" key="1">
    <source>
        <dbReference type="SAM" id="MobiDB-lite"/>
    </source>
</evidence>
<keyword evidence="2" id="KW-0732">Signal</keyword>
<sequence>MNHRIARTLVSLGAAAVALSGCATASFQFVSDPEGAVVKALDSGSVVGTTPFTVTMERDKIANLMTRPGCYRLPSGYEAVWGSGAKAASASPLELCDPGGSRDVAFQIRFDRPKDAPGLEDDLRTALRNAQRRADLERARAEAAERDLEMMDGWGWGGWFGGPMFWGPPPRGHRPPPPPPPRGPGRR</sequence>
<evidence type="ECO:0008006" key="5">
    <source>
        <dbReference type="Google" id="ProtNLM"/>
    </source>
</evidence>
<dbReference type="RefSeq" id="WP_243376534.1">
    <property type="nucleotide sequence ID" value="NZ_JAKZJU020000001.1"/>
</dbReference>
<keyword evidence="4" id="KW-1185">Reference proteome</keyword>
<evidence type="ECO:0000313" key="3">
    <source>
        <dbReference type="EMBL" id="MDL2059644.1"/>
    </source>
</evidence>
<protein>
    <recommendedName>
        <fullName evidence="5">PEGA domain-containing protein</fullName>
    </recommendedName>
</protein>
<feature type="region of interest" description="Disordered" evidence="1">
    <location>
        <begin position="165"/>
        <end position="187"/>
    </location>
</feature>
<dbReference type="EMBL" id="JAKZJU020000001">
    <property type="protein sequence ID" value="MDL2059644.1"/>
    <property type="molecule type" value="Genomic_DNA"/>
</dbReference>
<name>A0ABT7IMP6_9BURK</name>
<feature type="signal peptide" evidence="2">
    <location>
        <begin position="1"/>
        <end position="25"/>
    </location>
</feature>
<feature type="chain" id="PRO_5045054648" description="PEGA domain-containing protein" evidence="2">
    <location>
        <begin position="26"/>
        <end position="187"/>
    </location>
</feature>
<organism evidence="3 4">
    <name type="scientific">Mesosutterella faecium</name>
    <dbReference type="NCBI Taxonomy" id="2925194"/>
    <lineage>
        <taxon>Bacteria</taxon>
        <taxon>Pseudomonadati</taxon>
        <taxon>Pseudomonadota</taxon>
        <taxon>Betaproteobacteria</taxon>
        <taxon>Burkholderiales</taxon>
        <taxon>Sutterellaceae</taxon>
        <taxon>Mesosutterella</taxon>
    </lineage>
</organism>
<evidence type="ECO:0000313" key="4">
    <source>
        <dbReference type="Proteomes" id="UP001165481"/>
    </source>
</evidence>
<evidence type="ECO:0000256" key="2">
    <source>
        <dbReference type="SAM" id="SignalP"/>
    </source>
</evidence>
<proteinExistence type="predicted"/>
<gene>
    <name evidence="3" type="ORF">MUN46_006850</name>
</gene>
<reference evidence="3" key="1">
    <citation type="submission" date="2023-03" db="EMBL/GenBank/DDBJ databases">
        <title>Mesosutterella sp. nov. isolated from porcine feces.</title>
        <authorList>
            <person name="Yu S."/>
        </authorList>
    </citation>
    <scope>NUCLEOTIDE SEQUENCE</scope>
    <source>
        <strain evidence="3">AGMB02718</strain>
    </source>
</reference>
<dbReference type="PROSITE" id="PS51257">
    <property type="entry name" value="PROKAR_LIPOPROTEIN"/>
    <property type="match status" value="1"/>
</dbReference>
<comment type="caution">
    <text evidence="3">The sequence shown here is derived from an EMBL/GenBank/DDBJ whole genome shotgun (WGS) entry which is preliminary data.</text>
</comment>